<dbReference type="RefSeq" id="XP_002632160.2">
    <property type="nucleotide sequence ID" value="XM_002632114.2"/>
</dbReference>
<accession>A8X3W5</accession>
<evidence type="ECO:0000313" key="2">
    <source>
        <dbReference type="Proteomes" id="UP000008549"/>
    </source>
</evidence>
<dbReference type="GeneID" id="8574158"/>
<proteinExistence type="predicted"/>
<dbReference type="STRING" id="6238.A8X3W5"/>
<sequence>MLQRVQIFFENQKRRILQQLLRFSHGSLLKICTKHECCAFYPAMDKWIPVLSSQLESPDFEFTTEFIGGDCVVQKDFLEDEATGKQCGWMIHVYFRPKEFQDRPFVADIVFRCGTKRRELMSVLIKNDSFFGHMRIKEKTGRLIIAARIRKLLCELDLSKPSGSRQFIVQNFEDQVKDGLIFYVDLAKMGQVGGDLFKKWQAVEDVQLISTTIETMENRMIEILMEATAKYDDIVVFRHSFHNLIQLAQKYRMHKLMRVIEENLTETKLMNWDEKILMALQYRMSPLYVQVQRKYLLTQWNILCRIQRLYLSTYAKQSKNSSNPYELIHKNLLQMVMMSDENICIG</sequence>
<reference evidence="1 2" key="2">
    <citation type="journal article" date="2011" name="PLoS Genet.">
        <title>Caenorhabditis briggsae recombinant inbred line genotypes reveal inter-strain incompatibility and the evolution of recombination.</title>
        <authorList>
            <person name="Ross J.A."/>
            <person name="Koboldt D.C."/>
            <person name="Staisch J.E."/>
            <person name="Chamberlin H.M."/>
            <person name="Gupta B.P."/>
            <person name="Miller R.D."/>
            <person name="Baird S.E."/>
            <person name="Haag E.S."/>
        </authorList>
    </citation>
    <scope>NUCLEOTIDE SEQUENCE [LARGE SCALE GENOMIC DNA]</scope>
    <source>
        <strain evidence="1 2">AF16</strain>
    </source>
</reference>
<dbReference type="AlphaFoldDB" id="A8X3W5"/>
<dbReference type="Proteomes" id="UP000008549">
    <property type="component" value="Unassembled WGS sequence"/>
</dbReference>
<dbReference type="KEGG" id="cbr:CBG_07019"/>
<name>A8X3W5_CAEBR</name>
<dbReference type="FunCoup" id="A8X3W5">
    <property type="interactions" value="228"/>
</dbReference>
<dbReference type="WormBase" id="CBG07019">
    <property type="protein sequence ID" value="CBP15810"/>
    <property type="gene ID" value="WBGene00029194"/>
</dbReference>
<organism evidence="1 2">
    <name type="scientific">Caenorhabditis briggsae</name>
    <dbReference type="NCBI Taxonomy" id="6238"/>
    <lineage>
        <taxon>Eukaryota</taxon>
        <taxon>Metazoa</taxon>
        <taxon>Ecdysozoa</taxon>
        <taxon>Nematoda</taxon>
        <taxon>Chromadorea</taxon>
        <taxon>Rhabditida</taxon>
        <taxon>Rhabditina</taxon>
        <taxon>Rhabditomorpha</taxon>
        <taxon>Rhabditoidea</taxon>
        <taxon>Rhabditidae</taxon>
        <taxon>Peloderinae</taxon>
        <taxon>Caenorhabditis</taxon>
    </lineage>
</organism>
<keyword evidence="2" id="KW-1185">Reference proteome</keyword>
<dbReference type="EMBL" id="HE600960">
    <property type="protein sequence ID" value="CAP27325.2"/>
    <property type="molecule type" value="Genomic_DNA"/>
</dbReference>
<reference evidence="1 2" key="1">
    <citation type="journal article" date="2003" name="PLoS Biol.">
        <title>The genome sequence of Caenorhabditis briggsae: a platform for comparative genomics.</title>
        <authorList>
            <person name="Stein L.D."/>
            <person name="Bao Z."/>
            <person name="Blasiar D."/>
            <person name="Blumenthal T."/>
            <person name="Brent M.R."/>
            <person name="Chen N."/>
            <person name="Chinwalla A."/>
            <person name="Clarke L."/>
            <person name="Clee C."/>
            <person name="Coghlan A."/>
            <person name="Coulson A."/>
            <person name="D'Eustachio P."/>
            <person name="Fitch D.H."/>
            <person name="Fulton L.A."/>
            <person name="Fulton R.E."/>
            <person name="Griffiths-Jones S."/>
            <person name="Harris T.W."/>
            <person name="Hillier L.W."/>
            <person name="Kamath R."/>
            <person name="Kuwabara P.E."/>
            <person name="Mardis E.R."/>
            <person name="Marra M.A."/>
            <person name="Miner T.L."/>
            <person name="Minx P."/>
            <person name="Mullikin J.C."/>
            <person name="Plumb R.W."/>
            <person name="Rogers J."/>
            <person name="Schein J.E."/>
            <person name="Sohrmann M."/>
            <person name="Spieth J."/>
            <person name="Stajich J.E."/>
            <person name="Wei C."/>
            <person name="Willey D."/>
            <person name="Wilson R.K."/>
            <person name="Durbin R."/>
            <person name="Waterston R.H."/>
        </authorList>
    </citation>
    <scope>NUCLEOTIDE SEQUENCE [LARGE SCALE GENOMIC DNA]</scope>
    <source>
        <strain evidence="1 2">AF16</strain>
    </source>
</reference>
<evidence type="ECO:0000313" key="1">
    <source>
        <dbReference type="EMBL" id="CAP27325.2"/>
    </source>
</evidence>
<dbReference type="eggNOG" id="ENOG502SCTU">
    <property type="taxonomic scope" value="Eukaryota"/>
</dbReference>
<protein>
    <submittedName>
        <fullName evidence="1">Protein CBG07019</fullName>
    </submittedName>
</protein>
<evidence type="ECO:0000313" key="3">
    <source>
        <dbReference type="WormBase" id="CBG07019"/>
    </source>
</evidence>
<dbReference type="CTD" id="8574158"/>
<dbReference type="OMA" id="YRMHKLM"/>
<gene>
    <name evidence="1 3" type="ORF">CBG07019</name>
    <name evidence="1" type="ORF">CBG_07019</name>
</gene>
<dbReference type="HOGENOM" id="CLU_918993_0_0_1"/>
<dbReference type="InParanoid" id="A8X3W5"/>